<evidence type="ECO:0008006" key="4">
    <source>
        <dbReference type="Google" id="ProtNLM"/>
    </source>
</evidence>
<accession>A0A849ARX3</accession>
<proteinExistence type="predicted"/>
<keyword evidence="1" id="KW-1133">Transmembrane helix</keyword>
<evidence type="ECO:0000313" key="3">
    <source>
        <dbReference type="Proteomes" id="UP000549517"/>
    </source>
</evidence>
<feature type="transmembrane region" description="Helical" evidence="1">
    <location>
        <begin position="52"/>
        <end position="72"/>
    </location>
</feature>
<keyword evidence="1" id="KW-0472">Membrane</keyword>
<keyword evidence="1" id="KW-0812">Transmembrane</keyword>
<feature type="transmembrane region" description="Helical" evidence="1">
    <location>
        <begin position="12"/>
        <end position="32"/>
    </location>
</feature>
<dbReference type="RefSeq" id="WP_170273647.1">
    <property type="nucleotide sequence ID" value="NZ_BAAAKH010000007.1"/>
</dbReference>
<protein>
    <recommendedName>
        <fullName evidence="4">DUF3955 domain-containing protein</fullName>
    </recommendedName>
</protein>
<dbReference type="Proteomes" id="UP000549517">
    <property type="component" value="Unassembled WGS sequence"/>
</dbReference>
<evidence type="ECO:0000256" key="1">
    <source>
        <dbReference type="SAM" id="Phobius"/>
    </source>
</evidence>
<organism evidence="2 3">
    <name type="scientific">Brevibacterium luteolum</name>
    <dbReference type="NCBI Taxonomy" id="199591"/>
    <lineage>
        <taxon>Bacteria</taxon>
        <taxon>Bacillati</taxon>
        <taxon>Actinomycetota</taxon>
        <taxon>Actinomycetes</taxon>
        <taxon>Micrococcales</taxon>
        <taxon>Brevibacteriaceae</taxon>
        <taxon>Brevibacterium</taxon>
    </lineage>
</organism>
<gene>
    <name evidence="2" type="ORF">HLA91_03960</name>
</gene>
<dbReference type="AlphaFoldDB" id="A0A849ARX3"/>
<evidence type="ECO:0000313" key="2">
    <source>
        <dbReference type="EMBL" id="NNG78532.1"/>
    </source>
</evidence>
<comment type="caution">
    <text evidence="2">The sequence shown here is derived from an EMBL/GenBank/DDBJ whole genome shotgun (WGS) entry which is preliminary data.</text>
</comment>
<name>A0A849ARX3_9MICO</name>
<sequence>MHTQSHRLLPWSSAGLAALGVGLLITWAVSMYNYGVYVDEHALGGDIRPIEIILFLSGVGAVIAAMVLFVIWQRRSA</sequence>
<reference evidence="2 3" key="1">
    <citation type="submission" date="2020-05" db="EMBL/GenBank/DDBJ databases">
        <title>MicrobeNet Type strains.</title>
        <authorList>
            <person name="Nicholson A.C."/>
        </authorList>
    </citation>
    <scope>NUCLEOTIDE SEQUENCE [LARGE SCALE GENOMIC DNA]</scope>
    <source>
        <strain evidence="2 3">CCUG 46604</strain>
    </source>
</reference>
<dbReference type="EMBL" id="JABEMC010000002">
    <property type="protein sequence ID" value="NNG78532.1"/>
    <property type="molecule type" value="Genomic_DNA"/>
</dbReference>